<keyword evidence="1" id="KW-0472">Membrane</keyword>
<dbReference type="EMBL" id="JAUJYO010000011">
    <property type="protein sequence ID" value="KAK1303608.1"/>
    <property type="molecule type" value="Genomic_DNA"/>
</dbReference>
<accession>A0AAV9DTB3</accession>
<dbReference type="EMBL" id="JAUJYO010000011">
    <property type="protein sequence ID" value="KAK1303503.1"/>
    <property type="molecule type" value="Genomic_DNA"/>
</dbReference>
<dbReference type="Proteomes" id="UP001180020">
    <property type="component" value="Unassembled WGS sequence"/>
</dbReference>
<evidence type="ECO:0000256" key="1">
    <source>
        <dbReference type="SAM" id="Phobius"/>
    </source>
</evidence>
<reference evidence="2" key="1">
    <citation type="journal article" date="2023" name="Nat. Commun.">
        <title>Diploid and tetraploid genomes of Acorus and the evolution of monocots.</title>
        <authorList>
            <person name="Ma L."/>
            <person name="Liu K.W."/>
            <person name="Li Z."/>
            <person name="Hsiao Y.Y."/>
            <person name="Qi Y."/>
            <person name="Fu T."/>
            <person name="Tang G.D."/>
            <person name="Zhang D."/>
            <person name="Sun W.H."/>
            <person name="Liu D.K."/>
            <person name="Li Y."/>
            <person name="Chen G.Z."/>
            <person name="Liu X.D."/>
            <person name="Liao X.Y."/>
            <person name="Jiang Y.T."/>
            <person name="Yu X."/>
            <person name="Hao Y."/>
            <person name="Huang J."/>
            <person name="Zhao X.W."/>
            <person name="Ke S."/>
            <person name="Chen Y.Y."/>
            <person name="Wu W.L."/>
            <person name="Hsu J.L."/>
            <person name="Lin Y.F."/>
            <person name="Huang M.D."/>
            <person name="Li C.Y."/>
            <person name="Huang L."/>
            <person name="Wang Z.W."/>
            <person name="Zhao X."/>
            <person name="Zhong W.Y."/>
            <person name="Peng D.H."/>
            <person name="Ahmad S."/>
            <person name="Lan S."/>
            <person name="Zhang J.S."/>
            <person name="Tsai W.C."/>
            <person name="Van de Peer Y."/>
            <person name="Liu Z.J."/>
        </authorList>
    </citation>
    <scope>NUCLEOTIDE SEQUENCE</scope>
    <source>
        <strain evidence="2">CP</strain>
    </source>
</reference>
<sequence>MVPRRNHGSRRDGFFTDAYDLLCIPFVTKLFGRIYYQVEGDPQPGTFPLIVSASFTSAAFFSSLASHLFFGWLGEKMDRKRLYFTPQFLIIISSIASGPSTGFGTLWPLLLPVLSRPQHRL</sequence>
<evidence type="ECO:0000313" key="4">
    <source>
        <dbReference type="Proteomes" id="UP001180020"/>
    </source>
</evidence>
<feature type="transmembrane region" description="Helical" evidence="1">
    <location>
        <begin position="21"/>
        <end position="38"/>
    </location>
</feature>
<dbReference type="Gene3D" id="1.20.1250.20">
    <property type="entry name" value="MFS general substrate transporter like domains"/>
    <property type="match status" value="1"/>
</dbReference>
<name>A0AAV9DTB3_ACOCL</name>
<gene>
    <name evidence="2" type="primary">PHT1-6</name>
    <name evidence="3" type="ORF">QJS10_CPB11g01197</name>
    <name evidence="2" type="ORF">QJS10_CPB11g01260</name>
</gene>
<dbReference type="InterPro" id="IPR036259">
    <property type="entry name" value="MFS_trans_sf"/>
</dbReference>
<dbReference type="SUPFAM" id="SSF103473">
    <property type="entry name" value="MFS general substrate transporter"/>
    <property type="match status" value="1"/>
</dbReference>
<feature type="transmembrane region" description="Helical" evidence="1">
    <location>
        <begin position="82"/>
        <end position="107"/>
    </location>
</feature>
<keyword evidence="1" id="KW-1133">Transmembrane helix</keyword>
<organism evidence="2 4">
    <name type="scientific">Acorus calamus</name>
    <name type="common">Sweet flag</name>
    <dbReference type="NCBI Taxonomy" id="4465"/>
    <lineage>
        <taxon>Eukaryota</taxon>
        <taxon>Viridiplantae</taxon>
        <taxon>Streptophyta</taxon>
        <taxon>Embryophyta</taxon>
        <taxon>Tracheophyta</taxon>
        <taxon>Spermatophyta</taxon>
        <taxon>Magnoliopsida</taxon>
        <taxon>Liliopsida</taxon>
        <taxon>Acoraceae</taxon>
        <taxon>Acorus</taxon>
    </lineage>
</organism>
<dbReference type="AlphaFoldDB" id="A0AAV9DTB3"/>
<proteinExistence type="predicted"/>
<protein>
    <submittedName>
        <fullName evidence="2">Inorganic phosphate transporter 1-6</fullName>
    </submittedName>
</protein>
<evidence type="ECO:0000313" key="2">
    <source>
        <dbReference type="EMBL" id="KAK1303503.1"/>
    </source>
</evidence>
<reference evidence="2" key="2">
    <citation type="submission" date="2023-06" db="EMBL/GenBank/DDBJ databases">
        <authorList>
            <person name="Ma L."/>
            <person name="Liu K.-W."/>
            <person name="Li Z."/>
            <person name="Hsiao Y.-Y."/>
            <person name="Qi Y."/>
            <person name="Fu T."/>
            <person name="Tang G."/>
            <person name="Zhang D."/>
            <person name="Sun W.-H."/>
            <person name="Liu D.-K."/>
            <person name="Li Y."/>
            <person name="Chen G.-Z."/>
            <person name="Liu X.-D."/>
            <person name="Liao X.-Y."/>
            <person name="Jiang Y.-T."/>
            <person name="Yu X."/>
            <person name="Hao Y."/>
            <person name="Huang J."/>
            <person name="Zhao X.-W."/>
            <person name="Ke S."/>
            <person name="Chen Y.-Y."/>
            <person name="Wu W.-L."/>
            <person name="Hsu J.-L."/>
            <person name="Lin Y.-F."/>
            <person name="Huang M.-D."/>
            <person name="Li C.-Y."/>
            <person name="Huang L."/>
            <person name="Wang Z.-W."/>
            <person name="Zhao X."/>
            <person name="Zhong W.-Y."/>
            <person name="Peng D.-H."/>
            <person name="Ahmad S."/>
            <person name="Lan S."/>
            <person name="Zhang J.-S."/>
            <person name="Tsai W.-C."/>
            <person name="Van De Peer Y."/>
            <person name="Liu Z.-J."/>
        </authorList>
    </citation>
    <scope>NUCLEOTIDE SEQUENCE</scope>
    <source>
        <strain evidence="2">CP</strain>
        <tissue evidence="2">Leaves</tissue>
    </source>
</reference>
<keyword evidence="4" id="KW-1185">Reference proteome</keyword>
<evidence type="ECO:0000313" key="3">
    <source>
        <dbReference type="EMBL" id="KAK1303608.1"/>
    </source>
</evidence>
<keyword evidence="1" id="KW-0812">Transmembrane</keyword>
<feature type="transmembrane region" description="Helical" evidence="1">
    <location>
        <begin position="50"/>
        <end position="70"/>
    </location>
</feature>
<comment type="caution">
    <text evidence="2">The sequence shown here is derived from an EMBL/GenBank/DDBJ whole genome shotgun (WGS) entry which is preliminary data.</text>
</comment>